<sequence>MPNEHGAWAMIITPWLTGLTLSHWTLAQGWLLLASLSGLGAYHTLTVYVRSRNPQPIKQPLGTYTTITILGLLAAAITQPALIWWTPIALLLVVPIQQALIKKDRDLPARTLITLTAVMLLPITYDLGWQTPRPQNPNLPQLLAPGLNPNQPNIGWALNPQGIPNPTPLWHHPTQGGWKYIWILTIIYALYFIGTTPYVKSLIRGRRNPAWRTTTTGYHLGAGVIIIGTITSGWASLTMIPLWTIIILRAITIPQLNQKRINQKKKPIRPAPIGILEIILTIGIYLGATL</sequence>
<keyword evidence="3" id="KW-1185">Reference proteome</keyword>
<feature type="transmembrane region" description="Helical" evidence="1">
    <location>
        <begin position="107"/>
        <end position="125"/>
    </location>
</feature>
<dbReference type="EMBL" id="CP017812">
    <property type="protein sequence ID" value="AOZ71966.1"/>
    <property type="molecule type" value="Genomic_DNA"/>
</dbReference>
<keyword evidence="1" id="KW-0812">Transmembrane</keyword>
<dbReference type="STRING" id="1912795.BK816_00550"/>
<dbReference type="AlphaFoldDB" id="A0A1D9MI60"/>
<evidence type="ECO:0000313" key="2">
    <source>
        <dbReference type="EMBL" id="AOZ71966.1"/>
    </source>
</evidence>
<proteinExistence type="predicted"/>
<feature type="transmembrane region" description="Helical" evidence="1">
    <location>
        <begin position="180"/>
        <end position="203"/>
    </location>
</feature>
<dbReference type="Proteomes" id="UP000176288">
    <property type="component" value="Chromosome"/>
</dbReference>
<feature type="transmembrane region" description="Helical" evidence="1">
    <location>
        <begin position="30"/>
        <end position="49"/>
    </location>
</feature>
<name>A0A1D9MI60_9ACTO</name>
<organism evidence="2 3">
    <name type="scientific">Boudabousia tangfeifanii</name>
    <dbReference type="NCBI Taxonomy" id="1912795"/>
    <lineage>
        <taxon>Bacteria</taxon>
        <taxon>Bacillati</taxon>
        <taxon>Actinomycetota</taxon>
        <taxon>Actinomycetes</taxon>
        <taxon>Actinomycetales</taxon>
        <taxon>Actinomycetaceae</taxon>
        <taxon>Boudabousia</taxon>
    </lineage>
</organism>
<keyword evidence="1" id="KW-0472">Membrane</keyword>
<evidence type="ECO:0008006" key="4">
    <source>
        <dbReference type="Google" id="ProtNLM"/>
    </source>
</evidence>
<gene>
    <name evidence="2" type="ORF">BK816_00550</name>
</gene>
<protein>
    <recommendedName>
        <fullName evidence="4">YwiC-like protein</fullName>
    </recommendedName>
</protein>
<dbReference type="KEGG" id="avu:BK816_00550"/>
<evidence type="ECO:0000256" key="1">
    <source>
        <dbReference type="SAM" id="Phobius"/>
    </source>
</evidence>
<accession>A0A1D9MI60</accession>
<feature type="transmembrane region" description="Helical" evidence="1">
    <location>
        <begin position="268"/>
        <end position="288"/>
    </location>
</feature>
<dbReference type="InterPro" id="IPR025576">
    <property type="entry name" value="YwiC"/>
</dbReference>
<keyword evidence="1" id="KW-1133">Transmembrane helix</keyword>
<reference evidence="2 3" key="1">
    <citation type="submission" date="2016-10" db="EMBL/GenBank/DDBJ databases">
        <title>Actinomyces aegypiusis sp. nov., isolated from the Aegypius monachus in Qinghai Tibet Plateau China.</title>
        <authorList>
            <person name="Wang Y."/>
        </authorList>
    </citation>
    <scope>NUCLEOTIDE SEQUENCE [LARGE SCALE GENOMIC DNA]</scope>
    <source>
        <strain evidence="2 3">VUL4_3</strain>
    </source>
</reference>
<evidence type="ECO:0000313" key="3">
    <source>
        <dbReference type="Proteomes" id="UP000176288"/>
    </source>
</evidence>
<dbReference type="Pfam" id="PF14256">
    <property type="entry name" value="YwiC"/>
    <property type="match status" value="1"/>
</dbReference>